<reference evidence="3 4" key="1">
    <citation type="submission" date="2023-05" db="EMBL/GenBank/DDBJ databases">
        <title>Novel species of genus Flectobacillus isolated from stream in China.</title>
        <authorList>
            <person name="Lu H."/>
        </authorList>
    </citation>
    <scope>NUCLEOTIDE SEQUENCE [LARGE SCALE GENOMIC DNA]</scope>
    <source>
        <strain evidence="3 4">KCTC 42575</strain>
    </source>
</reference>
<keyword evidence="1" id="KW-0732">Signal</keyword>
<dbReference type="Pfam" id="PF17389">
    <property type="entry name" value="Bac_rhamnosid6H"/>
    <property type="match status" value="1"/>
</dbReference>
<dbReference type="EMBL" id="JASHIF010000002">
    <property type="protein sequence ID" value="MDI9858037.1"/>
    <property type="molecule type" value="Genomic_DNA"/>
</dbReference>
<sequence length="802" mass="89756">MKSILKTLLLGSMAVASIQAKAQKASLLDLTKNSESISGKKSYLNTPYVTAGDRLYMVGHQNGQFPDLGWHVTGEMGGIWNHPIKLMDGFSAKIHANGTSHCLDQATSFVNFPYGNKHIYQDILPNLSIQRFQFVPDKTEAVVVEYTFENHGLSPQTIEFEFTGHSDLRPVWLGERTNMIDAEDKATWQNKTQSWVIKDQNNPWYVQFGANISPTSHHQNTSECQFKSQGLGTNASLVYSIVVAPKSTFILPIVIAGSYQSETVANSTFTKTQKSASVLLQQKIKRYEAIAKQSALTVPDKKLEQAFRWVKYNTDWLVRDVPAVGRGMSAGMPDYPWWFGTDAEYTLKGLVATGKKDLVYDAVEVLNKLSEKENGNGRIVHEVSSNGVVFNPGNVNETPQFASMIWEIYQWTGDISFLQKYYPVIKKGLDWLLKENDKDKNLLPDGFGMMEIHGLNSEMIDVAVYTQKAFADAAQIAKILGDTEQGLQYERNATQIKHQINTDFWVPESQSFADFIGTREQTLHLIDDAIIRADTLQKPWAVSDLKQLKSSVEALPKGTKKGFVLHHNWVINTPMEMGIADSEKAKLALTNARKYTNPFGAFVTGIDRDESSNAEEAPSTFLRKSFTYTGAVMTLPTGVAAIGENNYGNPDGALWYLNKMTKTFSYVLPGAIYEVSPDYGMMCQAWNLYSYATPIIKQFFGVRPQAGEKMIVVQPQMPSSWNDAKIEQVHIGDNTLTMAYHKTTSSIKVDLLQTQAAWKIKVQYPKGKYTSWKVNGKSAKPATQEGFEYIWVSGLKNVVEVH</sequence>
<evidence type="ECO:0000256" key="1">
    <source>
        <dbReference type="SAM" id="SignalP"/>
    </source>
</evidence>
<name>A0ABT6Y387_9BACT</name>
<dbReference type="InterPro" id="IPR012341">
    <property type="entry name" value="6hp_glycosidase-like_sf"/>
</dbReference>
<organism evidence="3 4">
    <name type="scientific">Flectobacillus roseus</name>
    <dbReference type="NCBI Taxonomy" id="502259"/>
    <lineage>
        <taxon>Bacteria</taxon>
        <taxon>Pseudomonadati</taxon>
        <taxon>Bacteroidota</taxon>
        <taxon>Cytophagia</taxon>
        <taxon>Cytophagales</taxon>
        <taxon>Flectobacillaceae</taxon>
        <taxon>Flectobacillus</taxon>
    </lineage>
</organism>
<feature type="domain" description="Alpha-L-rhamnosidase six-hairpin glycosidase" evidence="2">
    <location>
        <begin position="366"/>
        <end position="511"/>
    </location>
</feature>
<dbReference type="Proteomes" id="UP001236507">
    <property type="component" value="Unassembled WGS sequence"/>
</dbReference>
<feature type="signal peptide" evidence="1">
    <location>
        <begin position="1"/>
        <end position="22"/>
    </location>
</feature>
<proteinExistence type="predicted"/>
<evidence type="ECO:0000259" key="2">
    <source>
        <dbReference type="Pfam" id="PF17389"/>
    </source>
</evidence>
<evidence type="ECO:0000313" key="3">
    <source>
        <dbReference type="EMBL" id="MDI9858037.1"/>
    </source>
</evidence>
<dbReference type="SUPFAM" id="SSF48208">
    <property type="entry name" value="Six-hairpin glycosidases"/>
    <property type="match status" value="1"/>
</dbReference>
<dbReference type="RefSeq" id="WP_283343303.1">
    <property type="nucleotide sequence ID" value="NZ_JASHIF010000002.1"/>
</dbReference>
<evidence type="ECO:0000313" key="4">
    <source>
        <dbReference type="Proteomes" id="UP001236507"/>
    </source>
</evidence>
<protein>
    <submittedName>
        <fullName evidence="3">Glycogen debranching protein</fullName>
    </submittedName>
</protein>
<accession>A0ABT6Y387</accession>
<dbReference type="InterPro" id="IPR008928">
    <property type="entry name" value="6-hairpin_glycosidase_sf"/>
</dbReference>
<feature type="chain" id="PRO_5047531496" evidence="1">
    <location>
        <begin position="23"/>
        <end position="802"/>
    </location>
</feature>
<comment type="caution">
    <text evidence="3">The sequence shown here is derived from an EMBL/GenBank/DDBJ whole genome shotgun (WGS) entry which is preliminary data.</text>
</comment>
<dbReference type="InterPro" id="IPR035396">
    <property type="entry name" value="Bac_rhamnosid6H"/>
</dbReference>
<keyword evidence="4" id="KW-1185">Reference proteome</keyword>
<dbReference type="Gene3D" id="1.50.10.10">
    <property type="match status" value="1"/>
</dbReference>
<gene>
    <name evidence="3" type="ORF">QM524_02335</name>
</gene>